<dbReference type="Pfam" id="PF17661">
    <property type="entry name" value="DUF5523"/>
    <property type="match status" value="1"/>
</dbReference>
<dbReference type="CDD" id="cd00030">
    <property type="entry name" value="C2"/>
    <property type="match status" value="1"/>
</dbReference>
<feature type="compositionally biased region" description="Polar residues" evidence="2">
    <location>
        <begin position="63"/>
        <end position="89"/>
    </location>
</feature>
<keyword evidence="5" id="KW-1185">Reference proteome</keyword>
<keyword evidence="1" id="KW-0175">Coiled coil</keyword>
<accession>A0A5N4AEK5</accession>
<dbReference type="InParanoid" id="A0A5N4AEK5"/>
<feature type="coiled-coil region" evidence="1">
    <location>
        <begin position="118"/>
        <end position="152"/>
    </location>
</feature>
<name>A0A5N4AEK5_PHOPY</name>
<dbReference type="GO" id="GO:0035869">
    <property type="term" value="C:ciliary transition zone"/>
    <property type="evidence" value="ECO:0007669"/>
    <property type="project" value="TreeGrafter"/>
</dbReference>
<dbReference type="Pfam" id="PF24652">
    <property type="entry name" value="CEP76_C"/>
    <property type="match status" value="1"/>
</dbReference>
<dbReference type="EMBL" id="VVIM01000007">
    <property type="protein sequence ID" value="KAB0795760.1"/>
    <property type="molecule type" value="Genomic_DNA"/>
</dbReference>
<dbReference type="InterPro" id="IPR000008">
    <property type="entry name" value="C2_dom"/>
</dbReference>
<dbReference type="SMART" id="SM00239">
    <property type="entry name" value="C2"/>
    <property type="match status" value="1"/>
</dbReference>
<dbReference type="InterPro" id="IPR041510">
    <property type="entry name" value="DUF5523"/>
</dbReference>
<protein>
    <recommendedName>
        <fullName evidence="3">C2 domain-containing protein</fullName>
    </recommendedName>
</protein>
<proteinExistence type="predicted"/>
<dbReference type="GO" id="GO:1904491">
    <property type="term" value="P:protein localization to ciliary transition zone"/>
    <property type="evidence" value="ECO:0007669"/>
    <property type="project" value="TreeGrafter"/>
</dbReference>
<reference evidence="4 5" key="1">
    <citation type="journal article" date="2018" name="Elife">
        <title>Firefly genomes illuminate parallel origins of bioluminescence in beetles.</title>
        <authorList>
            <person name="Fallon T.R."/>
            <person name="Lower S.E."/>
            <person name="Chang C.H."/>
            <person name="Bessho-Uehara M."/>
            <person name="Martin G.J."/>
            <person name="Bewick A.J."/>
            <person name="Behringer M."/>
            <person name="Debat H.J."/>
            <person name="Wong I."/>
            <person name="Day J.C."/>
            <person name="Suvorov A."/>
            <person name="Silva C.J."/>
            <person name="Stanger-Hall K.F."/>
            <person name="Hall D.W."/>
            <person name="Schmitz R.J."/>
            <person name="Nelson D.R."/>
            <person name="Lewis S.M."/>
            <person name="Shigenobu S."/>
            <person name="Bybee S.M."/>
            <person name="Larracuente A.M."/>
            <person name="Oba Y."/>
            <person name="Weng J.K."/>
        </authorList>
    </citation>
    <scope>NUCLEOTIDE SEQUENCE [LARGE SCALE GENOMIC DNA]</scope>
    <source>
        <strain evidence="4">1611_PpyrPB1</strain>
        <tissue evidence="4">Whole body</tissue>
    </source>
</reference>
<dbReference type="InterPro" id="IPR052434">
    <property type="entry name" value="Tectonic-like_complex_comp"/>
</dbReference>
<dbReference type="Gene3D" id="2.60.40.150">
    <property type="entry name" value="C2 domain"/>
    <property type="match status" value="1"/>
</dbReference>
<feature type="coiled-coil region" evidence="1">
    <location>
        <begin position="365"/>
        <end position="392"/>
    </location>
</feature>
<evidence type="ECO:0000259" key="3">
    <source>
        <dbReference type="PROSITE" id="PS50004"/>
    </source>
</evidence>
<dbReference type="Pfam" id="PF24656">
    <property type="entry name" value="CEPT76_peptidase"/>
    <property type="match status" value="1"/>
</dbReference>
<feature type="domain" description="C2" evidence="3">
    <location>
        <begin position="897"/>
        <end position="1049"/>
    </location>
</feature>
<dbReference type="InterPro" id="IPR056288">
    <property type="entry name" value="CEP76_C"/>
</dbReference>
<evidence type="ECO:0000256" key="2">
    <source>
        <dbReference type="SAM" id="MobiDB-lite"/>
    </source>
</evidence>
<gene>
    <name evidence="4" type="ORF">PPYR_09821</name>
</gene>
<dbReference type="PANTHER" id="PTHR20837:SF0">
    <property type="entry name" value="COILED-COIL AND C2 DOMAIN-CONTAINING PROTEIN 2A"/>
    <property type="match status" value="1"/>
</dbReference>
<dbReference type="Pfam" id="PF15625">
    <property type="entry name" value="CC2D2AN-C2"/>
    <property type="match status" value="1"/>
</dbReference>
<dbReference type="Pfam" id="PF00168">
    <property type="entry name" value="C2"/>
    <property type="match status" value="1"/>
</dbReference>
<dbReference type="PANTHER" id="PTHR20837">
    <property type="entry name" value="CENTROSOMAL PROTEIN-RELATED"/>
    <property type="match status" value="1"/>
</dbReference>
<dbReference type="InterPro" id="IPR035892">
    <property type="entry name" value="C2_domain_sf"/>
</dbReference>
<dbReference type="SUPFAM" id="SSF49562">
    <property type="entry name" value="C2 domain (Calcium/lipid-binding domain, CaLB)"/>
    <property type="match status" value="1"/>
</dbReference>
<feature type="region of interest" description="Disordered" evidence="2">
    <location>
        <begin position="16"/>
        <end position="91"/>
    </location>
</feature>
<dbReference type="FunCoup" id="A0A5N4AEK5">
    <property type="interactions" value="35"/>
</dbReference>
<dbReference type="InterPro" id="IPR056290">
    <property type="entry name" value="CEPT76/DRC7_peptidase-like_dom"/>
</dbReference>
<dbReference type="GO" id="GO:1905515">
    <property type="term" value="P:non-motile cilium assembly"/>
    <property type="evidence" value="ECO:0007669"/>
    <property type="project" value="TreeGrafter"/>
</dbReference>
<comment type="caution">
    <text evidence="4">The sequence shown here is derived from an EMBL/GenBank/DDBJ whole genome shotgun (WGS) entry which is preliminary data.</text>
</comment>
<dbReference type="PROSITE" id="PS50004">
    <property type="entry name" value="C2"/>
    <property type="match status" value="1"/>
</dbReference>
<dbReference type="Proteomes" id="UP000327044">
    <property type="component" value="Unassembled WGS sequence"/>
</dbReference>
<sequence>MSSTEENIELIEIDSSTAHKPSLKSKLKLSDNKVGLSPISSPTCSSVEERLPPAKPPRRQMRKLSTGTSESQESNDIKNYTESTSSKLESGSYRERFKERFEYVKKRAGQSVSKASSTKTKSEKIKNLKRSLNLLKKENEQVNADLHSYENGKLAHANAISPSESFGFFCGENSGENETHPVDGANFEKSTEVLIAISDEVEELQFVAPENVSFNCKLSENECFWYPSSKTLQLHEKIETEEPRFLAEEGFYMANKPKIPLSHLNLLERRLLGAGDRKWFNCEGDLDLVECPKLERIYKPPSFRTAPGIKTEFVKASLEPFDSEVTHDNIIDVSIDSVTFRHHPLFSAEHVYEQKLNTLFELYQKMLSENKLERLAKRLQALRTRKTNAEAMGNTKSFALEIKQLRDLHFEEGKNARQLLISTLQTWKAIKKIRQTNEYSTTASRLLISKTKTNYTSEMETWMAKVDEVSSEILDQLESEYQAQIDRYLQDLERWKLQDVDELVDKKPKKPMKNYDFESIKEEVSADFLQSFKPPGEPEVHLDLLDDHEVTADNAKDKLRKTAVGATKIFLRVTCGKVEVCKSGAVTLTDRFTCHIDEAFSMQLVSVPESIVVEIYEQPSTLPKRKLGEVSVRIPKKGTPGQDLHLAFEKEEIVHYKHTGVGSGIELSEVFGEGNEMLYTSGAVTGKIAWDLHGELPESNLTRDVLGDNDTIDMEKLVKWARDTKADPEDPKYSTLFEYIKNYAEDFGQMAASQKTYFRRNPEMAPFEFCEMKDIDGDLRLQMLQLRNRNEPEFVGMVIPNRPKEIPSCALDDYKRRVEEEDQGLMLQTVDYDNEIDGKRFNGAKCLKQVYTKVFQQCRNAQNNLTYEDIMNEKAIPFIESFTRNLISNIINWVQLRPTKHFLSPLISRKESTKIGDLNAPVKITVNVKSALNIPPKEISSNGRLSRSSVTNEGLTNSFVVASYQGVCFQTSTKEGENPEWNEELLIPLDPINTDYLSPNSLSGHVQLMLFDEVMVKVRQQNTKMKNWLGSVDIPISAVANAPKMEGFFKVRKPTHLLGYEENRSVRGAQTYLSLRIHLEPNVPKLTQSMDELESTELPYLNQYIWEWNEKFNLDYPHRKFSALAIDVNGKTSCVTRYIRALEPPQLNTNRFNVTAEQCAQYVALIPFTDSNKFYQNVWLTTEQLLKFMIGSVTDHAIALACYLSSLELECWLLMGYGMDQGSTTYVLVREHVSESELPLYFLYDVTTATKYNVLDTNCPLQKIFCVINAQNVWANVQRTDQVEATRFEFNRGLDWLPLFSNQVTAPTHSVQQKLSYAPTPNVSLLEMKIDKKIRKRISKMRTHERTVWNYNVTKVFKSEIQNLEDEYMSLKRSSKVRLESEDLTTRSVNGYLLRVPYTTTSRIVSTVLSTGVHLHQGLNMEFCLVVKVFGYPNHVMSVWICLAIVARNVHKSTFIWKTQS</sequence>
<evidence type="ECO:0000256" key="1">
    <source>
        <dbReference type="SAM" id="Coils"/>
    </source>
</evidence>
<evidence type="ECO:0000313" key="5">
    <source>
        <dbReference type="Proteomes" id="UP000327044"/>
    </source>
</evidence>
<evidence type="ECO:0000313" key="4">
    <source>
        <dbReference type="EMBL" id="KAB0795760.1"/>
    </source>
</evidence>
<dbReference type="InterPro" id="IPR028928">
    <property type="entry name" value="CC2D2AN-C2"/>
</dbReference>
<organism evidence="4 5">
    <name type="scientific">Photinus pyralis</name>
    <name type="common">Common eastern firefly</name>
    <name type="synonym">Lampyris pyralis</name>
    <dbReference type="NCBI Taxonomy" id="7054"/>
    <lineage>
        <taxon>Eukaryota</taxon>
        <taxon>Metazoa</taxon>
        <taxon>Ecdysozoa</taxon>
        <taxon>Arthropoda</taxon>
        <taxon>Hexapoda</taxon>
        <taxon>Insecta</taxon>
        <taxon>Pterygota</taxon>
        <taxon>Neoptera</taxon>
        <taxon>Endopterygota</taxon>
        <taxon>Coleoptera</taxon>
        <taxon>Polyphaga</taxon>
        <taxon>Elateriformia</taxon>
        <taxon>Elateroidea</taxon>
        <taxon>Lampyridae</taxon>
        <taxon>Lampyrinae</taxon>
        <taxon>Photinus</taxon>
    </lineage>
</organism>